<dbReference type="GO" id="GO:0006281">
    <property type="term" value="P:DNA repair"/>
    <property type="evidence" value="ECO:0007669"/>
    <property type="project" value="UniProtKB-KW"/>
</dbReference>
<feature type="compositionally biased region" description="Basic and acidic residues" evidence="5">
    <location>
        <begin position="197"/>
        <end position="213"/>
    </location>
</feature>
<comment type="subcellular location">
    <subcellularLocation>
        <location evidence="1">Nucleus</location>
    </subcellularLocation>
</comment>
<evidence type="ECO:0000256" key="3">
    <source>
        <dbReference type="ARBA" id="ARBA00023204"/>
    </source>
</evidence>
<feature type="compositionally biased region" description="Basic and acidic residues" evidence="5">
    <location>
        <begin position="913"/>
        <end position="928"/>
    </location>
</feature>
<dbReference type="Pfam" id="PF21743">
    <property type="entry name" value="PTM_DIR17_Tudor"/>
    <property type="match status" value="1"/>
</dbReference>
<dbReference type="CDD" id="cd20404">
    <property type="entry name" value="Tudor_Agenet_AtEML-like"/>
    <property type="match status" value="1"/>
</dbReference>
<evidence type="ECO:0000256" key="2">
    <source>
        <dbReference type="ARBA" id="ARBA00022763"/>
    </source>
</evidence>
<feature type="compositionally biased region" description="Polar residues" evidence="5">
    <location>
        <begin position="150"/>
        <end position="162"/>
    </location>
</feature>
<dbReference type="PANTHER" id="PTHR12663">
    <property type="entry name" value="ANDROGEN INDUCED INHIBITOR OF PROLIFERATION AS3 / PDS5-RELATED"/>
    <property type="match status" value="1"/>
</dbReference>
<dbReference type="PANTHER" id="PTHR12663:SF69">
    <property type="entry name" value="SISTER CHROMATID COHESION PROTEIN PDS5 HOMOLOG E"/>
    <property type="match status" value="1"/>
</dbReference>
<gene>
    <name evidence="7" type="ORF">F511_24780</name>
</gene>
<reference evidence="7 8" key="1">
    <citation type="journal article" date="2015" name="Proc. Natl. Acad. Sci. U.S.A.">
        <title>The resurrection genome of Boea hygrometrica: A blueprint for survival of dehydration.</title>
        <authorList>
            <person name="Xiao L."/>
            <person name="Yang G."/>
            <person name="Zhang L."/>
            <person name="Yang X."/>
            <person name="Zhao S."/>
            <person name="Ji Z."/>
            <person name="Zhou Q."/>
            <person name="Hu M."/>
            <person name="Wang Y."/>
            <person name="Chen M."/>
            <person name="Xu Y."/>
            <person name="Jin H."/>
            <person name="Xiao X."/>
            <person name="Hu G."/>
            <person name="Bao F."/>
            <person name="Hu Y."/>
            <person name="Wan P."/>
            <person name="Li L."/>
            <person name="Deng X."/>
            <person name="Kuang T."/>
            <person name="Xiang C."/>
            <person name="Zhu J.K."/>
            <person name="Oliver M.J."/>
            <person name="He Y."/>
        </authorList>
    </citation>
    <scope>NUCLEOTIDE SEQUENCE [LARGE SCALE GENOMIC DNA]</scope>
    <source>
        <strain evidence="8">cv. XS01</strain>
    </source>
</reference>
<feature type="compositionally biased region" description="Low complexity" evidence="5">
    <location>
        <begin position="877"/>
        <end position="892"/>
    </location>
</feature>
<evidence type="ECO:0000313" key="7">
    <source>
        <dbReference type="EMBL" id="KZV46227.1"/>
    </source>
</evidence>
<dbReference type="EMBL" id="KQ995689">
    <property type="protein sequence ID" value="KZV46227.1"/>
    <property type="molecule type" value="Genomic_DNA"/>
</dbReference>
<keyword evidence="4" id="KW-0539">Nucleus</keyword>
<feature type="region of interest" description="Disordered" evidence="5">
    <location>
        <begin position="176"/>
        <end position="220"/>
    </location>
</feature>
<proteinExistence type="predicted"/>
<feature type="region of interest" description="Disordered" evidence="5">
    <location>
        <begin position="503"/>
        <end position="527"/>
    </location>
</feature>
<dbReference type="SUPFAM" id="SSF63748">
    <property type="entry name" value="Tudor/PWWP/MBT"/>
    <property type="match status" value="1"/>
</dbReference>
<evidence type="ECO:0000259" key="6">
    <source>
        <dbReference type="Pfam" id="PF21743"/>
    </source>
</evidence>
<name>A0A2Z7CJV4_9LAMI</name>
<dbReference type="Proteomes" id="UP000250235">
    <property type="component" value="Unassembled WGS sequence"/>
</dbReference>
<dbReference type="GO" id="GO:0000785">
    <property type="term" value="C:chromatin"/>
    <property type="evidence" value="ECO:0007669"/>
    <property type="project" value="TreeGrafter"/>
</dbReference>
<feature type="compositionally biased region" description="Polar residues" evidence="5">
    <location>
        <begin position="177"/>
        <end position="195"/>
    </location>
</feature>
<evidence type="ECO:0000256" key="4">
    <source>
        <dbReference type="ARBA" id="ARBA00023242"/>
    </source>
</evidence>
<keyword evidence="3" id="KW-0234">DNA repair</keyword>
<feature type="region of interest" description="Disordered" evidence="5">
    <location>
        <begin position="136"/>
        <end position="162"/>
    </location>
</feature>
<feature type="compositionally biased region" description="Low complexity" evidence="5">
    <location>
        <begin position="288"/>
        <end position="297"/>
    </location>
</feature>
<feature type="domain" description="PTM/DIR17-like Tudor" evidence="6">
    <location>
        <begin position="595"/>
        <end position="637"/>
    </location>
</feature>
<feature type="compositionally biased region" description="Basic and acidic residues" evidence="5">
    <location>
        <begin position="136"/>
        <end position="149"/>
    </location>
</feature>
<evidence type="ECO:0000256" key="1">
    <source>
        <dbReference type="ARBA" id="ARBA00004123"/>
    </source>
</evidence>
<dbReference type="GO" id="GO:0005634">
    <property type="term" value="C:nucleus"/>
    <property type="evidence" value="ECO:0007669"/>
    <property type="project" value="UniProtKB-SubCell"/>
</dbReference>
<feature type="region of interest" description="Disordered" evidence="5">
    <location>
        <begin position="871"/>
        <end position="929"/>
    </location>
</feature>
<evidence type="ECO:0000313" key="8">
    <source>
        <dbReference type="Proteomes" id="UP000250235"/>
    </source>
</evidence>
<sequence length="1043" mass="118023">MRSEDEKSFQYTNSDILEWFLSITDAPEIGTDACGHGEVSVAGDLVLSNSVEKNCSDYMKDYGNINENNGTLPHSIDQINRRENILQDAKDKGIEAYCHEEDNLAEDGRLSKLVENNGNDPLQDNENTNEYREMKTHVDDQNNQRKSVLDRSNSSSGTDVNRLNSDILFDSSCLGEGNSSQGVSSTWMPIEQVSSMKRRDTTQNDDSLEKKSSTDVIMNGPPVEVGDTLHMQQELNRDNSPILKKRIRKPSSIIRPEEGYDSLWMLSECASIEDSQHRKNSRNKNTISESSQLSSSLVRKPMDAELKPQMEFCQEKKDGTLDEDNGLFLLSTSVNNSRKTMSSKDIADEGCINEKLEKSSGTKLHSCMTDGMLKNPKERKRSIVKVSRRKKVTCTNIVLEAATSKDSVKVKSSKEELSEVRDESLPANSIDGITKNLEKGEGTSNKVECAEKELCKSVIDEDLSGDILIRSLVFQSKKKSSEGESQSLDISIPQYEKVVISPKEKISSKKRKQHSLAKKAPGETSKGKMVVSENLTGDIIVKNHSKKMKHSLSKKAHGETSKREFVFSEIQMGDNIAQASVVSDSNKNNDENLVGRKVKVWWPLDEMFYEGKVTSFDHSKKTHRVDYDDGETEILDLTKEHWEVIDDNNSSSHLLAVGAGLYKELYKPNLLMEILPVEKEGETKSHFRPSSYYTQQIELNSRTGIEKPIAYDIHAQGRAVNPRQRSIDSYMHRDLTQPRHLMTPTESCKLYEKALKKAVDEHRANFDTAALSANYDHMCIQFLDRELKEIIKQNRSKRHQAGLPLLFLESSVEEEEQPAQEEGQRILVIEHRAQEEEQPAQAVETAMIEQQAQEHIEELPPVVQNVEETEAVDSLEQQCDAQTQRTQQIGAQADEKQAQEEPAQEEEQPTPEVECHAEADSSPSKDFDAVSELKSVKRVVISLESTVNMMRDDQTYLKYDSQLFRRDFYKKMNEVVTSVNTSQTVLETNLVRQFIERKQQISSDLDFVKLQLAELINHFKEISDAKRGKQRASKRDNCEDLGA</sequence>
<keyword evidence="8" id="KW-1185">Reference proteome</keyword>
<dbReference type="GO" id="GO:0007064">
    <property type="term" value="P:mitotic sister chromatid cohesion"/>
    <property type="evidence" value="ECO:0007669"/>
    <property type="project" value="InterPro"/>
</dbReference>
<feature type="region of interest" description="Disordered" evidence="5">
    <location>
        <begin position="275"/>
        <end position="299"/>
    </location>
</feature>
<dbReference type="AlphaFoldDB" id="A0A2Z7CJV4"/>
<feature type="region of interest" description="Disordered" evidence="5">
    <location>
        <begin position="1024"/>
        <end position="1043"/>
    </location>
</feature>
<dbReference type="InterPro" id="IPR047365">
    <property type="entry name" value="Tudor_AtPTM-like"/>
</dbReference>
<feature type="compositionally biased region" description="Basic residues" evidence="5">
    <location>
        <begin position="508"/>
        <end position="517"/>
    </location>
</feature>
<protein>
    <submittedName>
        <fullName evidence="7">Muscle M-line assembly protein unc-89</fullName>
    </submittedName>
</protein>
<dbReference type="InterPro" id="IPR039776">
    <property type="entry name" value="Pds5"/>
</dbReference>
<evidence type="ECO:0000256" key="5">
    <source>
        <dbReference type="SAM" id="MobiDB-lite"/>
    </source>
</evidence>
<dbReference type="OrthoDB" id="200660at2759"/>
<organism evidence="7 8">
    <name type="scientific">Dorcoceras hygrometricum</name>
    <dbReference type="NCBI Taxonomy" id="472368"/>
    <lineage>
        <taxon>Eukaryota</taxon>
        <taxon>Viridiplantae</taxon>
        <taxon>Streptophyta</taxon>
        <taxon>Embryophyta</taxon>
        <taxon>Tracheophyta</taxon>
        <taxon>Spermatophyta</taxon>
        <taxon>Magnoliopsida</taxon>
        <taxon>eudicotyledons</taxon>
        <taxon>Gunneridae</taxon>
        <taxon>Pentapetalae</taxon>
        <taxon>asterids</taxon>
        <taxon>lamiids</taxon>
        <taxon>Lamiales</taxon>
        <taxon>Gesneriaceae</taxon>
        <taxon>Didymocarpoideae</taxon>
        <taxon>Trichosporeae</taxon>
        <taxon>Loxocarpinae</taxon>
        <taxon>Dorcoceras</taxon>
    </lineage>
</organism>
<dbReference type="Gene3D" id="2.30.30.140">
    <property type="match status" value="1"/>
</dbReference>
<accession>A0A2Z7CJV4</accession>
<keyword evidence="2" id="KW-0227">DNA damage</keyword>